<dbReference type="GO" id="GO:0005737">
    <property type="term" value="C:cytoplasm"/>
    <property type="evidence" value="ECO:0007669"/>
    <property type="project" value="TreeGrafter"/>
</dbReference>
<evidence type="ECO:0000256" key="1">
    <source>
        <dbReference type="ARBA" id="ARBA00022737"/>
    </source>
</evidence>
<dbReference type="PANTHER" id="PTHR11139">
    <property type="entry name" value="ATAXIA TELANGIECTASIA MUTATED ATM -RELATED"/>
    <property type="match status" value="1"/>
</dbReference>
<dbReference type="InterPro" id="IPR016024">
    <property type="entry name" value="ARM-type_fold"/>
</dbReference>
<dbReference type="InterPro" id="IPR058584">
    <property type="entry name" value="IMB1_TNPO1-like_TPR"/>
</dbReference>
<reference evidence="4" key="1">
    <citation type="journal article" date="2018" name="Nat. Microbiol.">
        <title>Leveraging single-cell genomics to expand the fungal tree of life.</title>
        <authorList>
            <person name="Ahrendt S.R."/>
            <person name="Quandt C.A."/>
            <person name="Ciobanu D."/>
            <person name="Clum A."/>
            <person name="Salamov A."/>
            <person name="Andreopoulos B."/>
            <person name="Cheng J.F."/>
            <person name="Woyke T."/>
            <person name="Pelin A."/>
            <person name="Henrissat B."/>
            <person name="Reynolds N.K."/>
            <person name="Benny G.L."/>
            <person name="Smith M.E."/>
            <person name="James T.Y."/>
            <person name="Grigoriev I.V."/>
        </authorList>
    </citation>
    <scope>NUCLEOTIDE SEQUENCE [LARGE SCALE GENOMIC DNA]</scope>
</reference>
<gene>
    <name evidence="3" type="ORF">BJ684DRAFT_13155</name>
</gene>
<dbReference type="EMBL" id="KZ989082">
    <property type="protein sequence ID" value="RKP11235.1"/>
    <property type="molecule type" value="Genomic_DNA"/>
</dbReference>
<organism evidence="3 4">
    <name type="scientific">Piptocephalis cylindrospora</name>
    <dbReference type="NCBI Taxonomy" id="1907219"/>
    <lineage>
        <taxon>Eukaryota</taxon>
        <taxon>Fungi</taxon>
        <taxon>Fungi incertae sedis</taxon>
        <taxon>Zoopagomycota</taxon>
        <taxon>Zoopagomycotina</taxon>
        <taxon>Zoopagomycetes</taxon>
        <taxon>Zoopagales</taxon>
        <taxon>Piptocephalidaceae</taxon>
        <taxon>Piptocephalis</taxon>
    </lineage>
</organism>
<name>A0A4P9XXV2_9FUNG</name>
<dbReference type="SUPFAM" id="SSF48371">
    <property type="entry name" value="ARM repeat"/>
    <property type="match status" value="1"/>
</dbReference>
<dbReference type="Proteomes" id="UP000267251">
    <property type="component" value="Unassembled WGS sequence"/>
</dbReference>
<feature type="non-terminal residue" evidence="3">
    <location>
        <position position="570"/>
    </location>
</feature>
<dbReference type="Pfam" id="PF12765">
    <property type="entry name" value="Cohesin_HEAT"/>
    <property type="match status" value="1"/>
</dbReference>
<proteinExistence type="predicted"/>
<dbReference type="AlphaFoldDB" id="A0A4P9XXV2"/>
<keyword evidence="4" id="KW-1185">Reference proteome</keyword>
<dbReference type="GO" id="GO:0005634">
    <property type="term" value="C:nucleus"/>
    <property type="evidence" value="ECO:0007669"/>
    <property type="project" value="TreeGrafter"/>
</dbReference>
<dbReference type="PANTHER" id="PTHR11139:SF9">
    <property type="entry name" value="SERINE_THREONINE-PROTEIN KINASE MTOR"/>
    <property type="match status" value="1"/>
</dbReference>
<dbReference type="GO" id="GO:0031931">
    <property type="term" value="C:TORC1 complex"/>
    <property type="evidence" value="ECO:0007669"/>
    <property type="project" value="TreeGrafter"/>
</dbReference>
<keyword evidence="1" id="KW-0677">Repeat</keyword>
<sequence>MHFHPNSVGIGHLARAGGTLRSEFVEFEVRRALEWLQGDRNESRRHAAVLILKELADNAPTLIYGYVPQYLDSIWTAFRDTKVVIRNGAAEALMSCLQIILKRESKKRQEWYDRILLEAERCRKLATADAIHGSLLIYRNLLTGTGMFMDSRFSDVCELALHHKDHKDPLVRRMVMSLMPTLAKFNPEDFSAHYLQRAMAFLLNQLRKDRDKNIVFFAIGEIAVCVKNQMSPYLQAFLQCIHEGLSLKGKARAMHEKAIFKCLGKLAEAVGPALTQEAHDLLDLMFSAGLTDPLRQALGSLARFVPPLAPVIRARLLNLISLILAGRPFLPPGAPTPAPTIAPSSIHPGLGEGVEKDEEVITLALYTLADFDHVTAASGAIGMRQTPMLHEFVHDTVIYYLDDEHAGVRRAAARTACLVLQREPVCLQASAHATRIAGEVIERLLCLGIGDPDVSIRELILSQMGPHFDRHLAQAEHLRALFLALNDESLRVRELAMEQVGRLAQYNPAYVVPALRRTLLQLLTELEYSTAARQREEAARLLGTLVATAGRHVRPYIDAILRVLIPKATD</sequence>
<dbReference type="GO" id="GO:0031932">
    <property type="term" value="C:TORC2 complex"/>
    <property type="evidence" value="ECO:0007669"/>
    <property type="project" value="TreeGrafter"/>
</dbReference>
<dbReference type="GO" id="GO:0038202">
    <property type="term" value="P:TORC1 signaling"/>
    <property type="evidence" value="ECO:0007669"/>
    <property type="project" value="TreeGrafter"/>
</dbReference>
<evidence type="ECO:0000259" key="2">
    <source>
        <dbReference type="Pfam" id="PF25574"/>
    </source>
</evidence>
<feature type="domain" description="Importin subunit beta-1/Transportin-1-like TPR repeats" evidence="2">
    <location>
        <begin position="160"/>
        <end position="275"/>
    </location>
</feature>
<dbReference type="InterPro" id="IPR026003">
    <property type="entry name" value="Cohesin_HEAT"/>
</dbReference>
<protein>
    <submittedName>
        <fullName evidence="3">Armadillo-type protein</fullName>
    </submittedName>
</protein>
<accession>A0A4P9XXV2</accession>
<dbReference type="InterPro" id="IPR011989">
    <property type="entry name" value="ARM-like"/>
</dbReference>
<evidence type="ECO:0000313" key="4">
    <source>
        <dbReference type="Proteomes" id="UP000267251"/>
    </source>
</evidence>
<dbReference type="GO" id="GO:0004674">
    <property type="term" value="F:protein serine/threonine kinase activity"/>
    <property type="evidence" value="ECO:0007669"/>
    <property type="project" value="TreeGrafter"/>
</dbReference>
<dbReference type="OrthoDB" id="381190at2759"/>
<dbReference type="InterPro" id="IPR050517">
    <property type="entry name" value="DDR_Repair_Kinase"/>
</dbReference>
<dbReference type="GO" id="GO:0016242">
    <property type="term" value="P:negative regulation of macroautophagy"/>
    <property type="evidence" value="ECO:0007669"/>
    <property type="project" value="TreeGrafter"/>
</dbReference>
<evidence type="ECO:0000313" key="3">
    <source>
        <dbReference type="EMBL" id="RKP11235.1"/>
    </source>
</evidence>
<dbReference type="Pfam" id="PF25574">
    <property type="entry name" value="TPR_IMB1"/>
    <property type="match status" value="1"/>
</dbReference>
<dbReference type="Gene3D" id="1.25.10.10">
    <property type="entry name" value="Leucine-rich Repeat Variant"/>
    <property type="match status" value="2"/>
</dbReference>